<evidence type="ECO:0000313" key="2">
    <source>
        <dbReference type="Proteomes" id="UP001597391"/>
    </source>
</evidence>
<sequence length="51" mass="5588">MRRLDHEVKNPVTVIRAALAVARTQTGLWLSIVRVIAERHNAAVSLNSVPG</sequence>
<comment type="caution">
    <text evidence="1">The sequence shown here is derived from an EMBL/GenBank/DDBJ whole genome shotgun (WGS) entry which is preliminary data.</text>
</comment>
<dbReference type="Proteomes" id="UP001597391">
    <property type="component" value="Unassembled WGS sequence"/>
</dbReference>
<accession>A0ABW5XHL4</accession>
<dbReference type="RefSeq" id="WP_377467796.1">
    <property type="nucleotide sequence ID" value="NZ_JBHUOP010000007.1"/>
</dbReference>
<evidence type="ECO:0008006" key="3">
    <source>
        <dbReference type="Google" id="ProtNLM"/>
    </source>
</evidence>
<dbReference type="EMBL" id="JBHUOP010000007">
    <property type="protein sequence ID" value="MFD2841612.1"/>
    <property type="molecule type" value="Genomic_DNA"/>
</dbReference>
<keyword evidence="2" id="KW-1185">Reference proteome</keyword>
<gene>
    <name evidence="1" type="ORF">ACFSYH_13685</name>
</gene>
<reference evidence="2" key="1">
    <citation type="journal article" date="2019" name="Int. J. Syst. Evol. Microbiol.">
        <title>The Global Catalogue of Microorganisms (GCM) 10K type strain sequencing project: providing services to taxonomists for standard genome sequencing and annotation.</title>
        <authorList>
            <consortium name="The Broad Institute Genomics Platform"/>
            <consortium name="The Broad Institute Genome Sequencing Center for Infectious Disease"/>
            <person name="Wu L."/>
            <person name="Ma J."/>
        </authorList>
    </citation>
    <scope>NUCLEOTIDE SEQUENCE [LARGE SCALE GENOMIC DNA]</scope>
    <source>
        <strain evidence="2">KCTC 33576</strain>
    </source>
</reference>
<protein>
    <recommendedName>
        <fullName evidence="3">Signal transduction histidine kinase dimerisation/phosphoacceptor domain-containing protein</fullName>
    </recommendedName>
</protein>
<proteinExistence type="predicted"/>
<organism evidence="1 2">
    <name type="scientific">Populibacterium corticicola</name>
    <dbReference type="NCBI Taxonomy" id="1812826"/>
    <lineage>
        <taxon>Bacteria</taxon>
        <taxon>Bacillati</taxon>
        <taxon>Actinomycetota</taxon>
        <taxon>Actinomycetes</taxon>
        <taxon>Micrococcales</taxon>
        <taxon>Jonesiaceae</taxon>
        <taxon>Populibacterium</taxon>
    </lineage>
</organism>
<name>A0ABW5XHL4_9MICO</name>
<evidence type="ECO:0000313" key="1">
    <source>
        <dbReference type="EMBL" id="MFD2841612.1"/>
    </source>
</evidence>